<dbReference type="PANTHER" id="PTHR43294">
    <property type="entry name" value="SODIUM/POTASSIUM-TRANSPORTING ATPASE SUBUNIT ALPHA"/>
    <property type="match status" value="1"/>
</dbReference>
<dbReference type="SUPFAM" id="SSF56784">
    <property type="entry name" value="HAD-like"/>
    <property type="match status" value="1"/>
</dbReference>
<gene>
    <name evidence="8" type="primary">yloB</name>
    <name evidence="8" type="ORF">MCHUDSM44219_01542</name>
</gene>
<evidence type="ECO:0000256" key="6">
    <source>
        <dbReference type="SAM" id="Phobius"/>
    </source>
</evidence>
<keyword evidence="8" id="KW-0378">Hydrolase</keyword>
<comment type="subcellular location">
    <subcellularLocation>
        <location evidence="1">Membrane</location>
    </subcellularLocation>
</comment>
<dbReference type="GO" id="GO:0030007">
    <property type="term" value="P:intracellular potassium ion homeostasis"/>
    <property type="evidence" value="ECO:0007669"/>
    <property type="project" value="TreeGrafter"/>
</dbReference>
<dbReference type="PRINTS" id="PR00120">
    <property type="entry name" value="HATPASE"/>
</dbReference>
<evidence type="ECO:0000313" key="9">
    <source>
        <dbReference type="Proteomes" id="UP000036176"/>
    </source>
</evidence>
<dbReference type="InterPro" id="IPR036412">
    <property type="entry name" value="HAD-like_sf"/>
</dbReference>
<feature type="transmembrane region" description="Helical" evidence="6">
    <location>
        <begin position="182"/>
        <end position="199"/>
    </location>
</feature>
<dbReference type="GO" id="GO:0005524">
    <property type="term" value="F:ATP binding"/>
    <property type="evidence" value="ECO:0007669"/>
    <property type="project" value="InterPro"/>
</dbReference>
<dbReference type="GO" id="GO:0016887">
    <property type="term" value="F:ATP hydrolysis activity"/>
    <property type="evidence" value="ECO:0007669"/>
    <property type="project" value="InterPro"/>
</dbReference>
<dbReference type="SUPFAM" id="SSF81665">
    <property type="entry name" value="Calcium ATPase, transmembrane domain M"/>
    <property type="match status" value="1"/>
</dbReference>
<evidence type="ECO:0000256" key="2">
    <source>
        <dbReference type="ARBA" id="ARBA00022692"/>
    </source>
</evidence>
<dbReference type="PRINTS" id="PR00119">
    <property type="entry name" value="CATATPASE"/>
</dbReference>
<evidence type="ECO:0000259" key="7">
    <source>
        <dbReference type="Pfam" id="PF00689"/>
    </source>
</evidence>
<feature type="transmembrane region" description="Helical" evidence="6">
    <location>
        <begin position="144"/>
        <end position="170"/>
    </location>
</feature>
<dbReference type="RefSeq" id="WP_201778131.1">
    <property type="nucleotide sequence ID" value="NZ_JYNX01000027.1"/>
</dbReference>
<organism evidence="8 9">
    <name type="scientific">Mycolicibacterium chubuense</name>
    <name type="common">Mycobacterium chubuense</name>
    <dbReference type="NCBI Taxonomy" id="1800"/>
    <lineage>
        <taxon>Bacteria</taxon>
        <taxon>Bacillati</taxon>
        <taxon>Actinomycetota</taxon>
        <taxon>Actinomycetes</taxon>
        <taxon>Mycobacteriales</taxon>
        <taxon>Mycobacteriaceae</taxon>
        <taxon>Mycolicibacterium</taxon>
    </lineage>
</organism>
<dbReference type="GO" id="GO:0036376">
    <property type="term" value="P:sodium ion export across plasma membrane"/>
    <property type="evidence" value="ECO:0007669"/>
    <property type="project" value="TreeGrafter"/>
</dbReference>
<evidence type="ECO:0000256" key="4">
    <source>
        <dbReference type="ARBA" id="ARBA00023136"/>
    </source>
</evidence>
<feature type="transmembrane region" description="Helical" evidence="6">
    <location>
        <begin position="220"/>
        <end position="238"/>
    </location>
</feature>
<dbReference type="PANTHER" id="PTHR43294:SF20">
    <property type="entry name" value="P-TYPE ATPASE"/>
    <property type="match status" value="1"/>
</dbReference>
<keyword evidence="3 6" id="KW-1133">Transmembrane helix</keyword>
<dbReference type="Gene3D" id="1.20.1110.10">
    <property type="entry name" value="Calcium-transporting ATPase, transmembrane domain"/>
    <property type="match status" value="2"/>
</dbReference>
<dbReference type="InterPro" id="IPR001757">
    <property type="entry name" value="P_typ_ATPase"/>
</dbReference>
<dbReference type="AlphaFoldDB" id="A0A0J6WHG1"/>
<dbReference type="GO" id="GO:0005391">
    <property type="term" value="F:P-type sodium:potassium-exchanging transporter activity"/>
    <property type="evidence" value="ECO:0007669"/>
    <property type="project" value="TreeGrafter"/>
</dbReference>
<keyword evidence="9" id="KW-1185">Reference proteome</keyword>
<dbReference type="InterPro" id="IPR050510">
    <property type="entry name" value="Cation_transp_ATPase_P-type"/>
</dbReference>
<comment type="caution">
    <text evidence="8">The sequence shown here is derived from an EMBL/GenBank/DDBJ whole genome shotgun (WGS) entry which is preliminary data.</text>
</comment>
<keyword evidence="2 6" id="KW-0812">Transmembrane</keyword>
<protein>
    <submittedName>
        <fullName evidence="8">Calcium-transporting ATPase</fullName>
        <ecNumber evidence="8">3.6.3.8</ecNumber>
    </submittedName>
</protein>
<dbReference type="GO" id="GO:1902600">
    <property type="term" value="P:proton transmembrane transport"/>
    <property type="evidence" value="ECO:0007669"/>
    <property type="project" value="TreeGrafter"/>
</dbReference>
<feature type="transmembrane region" description="Helical" evidence="6">
    <location>
        <begin position="244"/>
        <end position="266"/>
    </location>
</feature>
<dbReference type="InterPro" id="IPR023298">
    <property type="entry name" value="ATPase_P-typ_TM_dom_sf"/>
</dbReference>
<evidence type="ECO:0000256" key="3">
    <source>
        <dbReference type="ARBA" id="ARBA00022989"/>
    </source>
</evidence>
<evidence type="ECO:0000256" key="1">
    <source>
        <dbReference type="ARBA" id="ARBA00004370"/>
    </source>
</evidence>
<dbReference type="InterPro" id="IPR006068">
    <property type="entry name" value="ATPase_P-typ_cation-transptr_C"/>
</dbReference>
<dbReference type="GO" id="GO:0006883">
    <property type="term" value="P:intracellular sodium ion homeostasis"/>
    <property type="evidence" value="ECO:0007669"/>
    <property type="project" value="TreeGrafter"/>
</dbReference>
<evidence type="ECO:0000313" key="8">
    <source>
        <dbReference type="EMBL" id="KMO82710.1"/>
    </source>
</evidence>
<dbReference type="EMBL" id="JYNX01000027">
    <property type="protein sequence ID" value="KMO82710.1"/>
    <property type="molecule type" value="Genomic_DNA"/>
</dbReference>
<dbReference type="InterPro" id="IPR023214">
    <property type="entry name" value="HAD_sf"/>
</dbReference>
<reference evidence="8 9" key="1">
    <citation type="journal article" date="2015" name="Genome Biol. Evol.">
        <title>Characterization of Three Mycobacterium spp. with Potential Use in Bioremediation by Genome Sequencing and Comparative Genomics.</title>
        <authorList>
            <person name="Das S."/>
            <person name="Pettersson B.M."/>
            <person name="Behra P.R."/>
            <person name="Ramesh M."/>
            <person name="Dasgupta S."/>
            <person name="Bhattacharya A."/>
            <person name="Kirsebom L.A."/>
        </authorList>
    </citation>
    <scope>NUCLEOTIDE SEQUENCE [LARGE SCALE GENOMIC DNA]</scope>
    <source>
        <strain evidence="8 9">DSM 44219</strain>
    </source>
</reference>
<dbReference type="NCBIfam" id="TIGR01494">
    <property type="entry name" value="ATPase_P-type"/>
    <property type="match status" value="1"/>
</dbReference>
<sequence length="287" mass="30706">MRALQSNSEVVGMTGDGVNDAPALRAADIGIAMGAHGTDVARESAALVITDDDFSSIVSGVRQGRGIFDNLRKAMAYVIAVHLPIVGMSLIPLFVTDWPLVLLPVQIAFLELIIDPACSVVFEAEQIDPKIMDEPPRDPRVPMFGVRVLGIAALQGLSLLLSTAAVYVWAVLTDRPDSVTRSATFATLVVGNLALILVNRSWRLPVWQTLRQRRNPTLKWILGGATLLLVATLTIPALRSLFNFGALTASEWCIAVGAGSVGVAWFEIYKIMAAPHSAPSVAAEGTR</sequence>
<evidence type="ECO:0000256" key="5">
    <source>
        <dbReference type="ARBA" id="ARBA00049360"/>
    </source>
</evidence>
<accession>A0A0J6WHG1</accession>
<dbReference type="Gene3D" id="3.40.50.1000">
    <property type="entry name" value="HAD superfamily/HAD-like"/>
    <property type="match status" value="1"/>
</dbReference>
<feature type="transmembrane region" description="Helical" evidence="6">
    <location>
        <begin position="101"/>
        <end position="124"/>
    </location>
</feature>
<dbReference type="GO" id="GO:1990573">
    <property type="term" value="P:potassium ion import across plasma membrane"/>
    <property type="evidence" value="ECO:0007669"/>
    <property type="project" value="TreeGrafter"/>
</dbReference>
<dbReference type="PATRIC" id="fig|1800.3.peg.1552"/>
<feature type="transmembrane region" description="Helical" evidence="6">
    <location>
        <begin position="74"/>
        <end position="95"/>
    </location>
</feature>
<dbReference type="Pfam" id="PF00689">
    <property type="entry name" value="Cation_ATPase_C"/>
    <property type="match status" value="1"/>
</dbReference>
<comment type="catalytic activity">
    <reaction evidence="5">
        <text>ATP + H2O = ADP + phosphate + H(+)</text>
        <dbReference type="Rhea" id="RHEA:13065"/>
        <dbReference type="ChEBI" id="CHEBI:15377"/>
        <dbReference type="ChEBI" id="CHEBI:15378"/>
        <dbReference type="ChEBI" id="CHEBI:30616"/>
        <dbReference type="ChEBI" id="CHEBI:43474"/>
        <dbReference type="ChEBI" id="CHEBI:456216"/>
    </reaction>
</comment>
<keyword evidence="4 6" id="KW-0472">Membrane</keyword>
<name>A0A0J6WHG1_MYCCU</name>
<dbReference type="GO" id="GO:0005886">
    <property type="term" value="C:plasma membrane"/>
    <property type="evidence" value="ECO:0007669"/>
    <property type="project" value="TreeGrafter"/>
</dbReference>
<proteinExistence type="predicted"/>
<dbReference type="EC" id="3.6.3.8" evidence="8"/>
<dbReference type="Proteomes" id="UP000036176">
    <property type="component" value="Unassembled WGS sequence"/>
</dbReference>
<feature type="domain" description="Cation-transporting P-type ATPase C-terminal" evidence="7">
    <location>
        <begin position="99"/>
        <end position="271"/>
    </location>
</feature>